<dbReference type="PANTHER" id="PTHR42704:SF17">
    <property type="entry name" value="RIBULOSE BISPHOSPHATE CARBOXYLASE LARGE CHAIN"/>
    <property type="match status" value="1"/>
</dbReference>
<accession>A0A1M7FCF0</accession>
<dbReference type="SUPFAM" id="SSF51649">
    <property type="entry name" value="RuBisCo, C-terminal domain"/>
    <property type="match status" value="1"/>
</dbReference>
<dbReference type="InterPro" id="IPR017443">
    <property type="entry name" value="RuBisCO_lsu_fd_N"/>
</dbReference>
<dbReference type="SFLD" id="SFLDG00301">
    <property type="entry name" value="RuBisCO-like_proteins"/>
    <property type="match status" value="1"/>
</dbReference>
<dbReference type="RefSeq" id="WP_073435043.1">
    <property type="nucleotide sequence ID" value="NZ_BJXU01000043.1"/>
</dbReference>
<dbReference type="Gene3D" id="3.30.70.150">
    <property type="entry name" value="RuBisCO large subunit, N-terminal domain"/>
    <property type="match status" value="1"/>
</dbReference>
<dbReference type="InterPro" id="IPR033966">
    <property type="entry name" value="RuBisCO"/>
</dbReference>
<dbReference type="AlphaFoldDB" id="A0A1M7FCF0"/>
<dbReference type="GO" id="GO:0000287">
    <property type="term" value="F:magnesium ion binding"/>
    <property type="evidence" value="ECO:0007669"/>
    <property type="project" value="InterPro"/>
</dbReference>
<sequence>MSERIEASYLVETPFDLDQACEVMAGEQSCGTFTRLATETDELRHHHAARVESIEPLESVTTPSLPMPTRPQPPGTLYQRARVRLSWPLANCGTSLATLMATVAGNLYELKEFSGLRLLDLRVPDAFADAWPGPQFGITGTRYLTGIDSGPLIGTIIKPSVGLSPSQTADVVSQLLEGGIDFIKDDELQANGPHNPLKERVDAVMPLVREHEQRTGRRVMVAFNISGDVDEMRRHHDYVVQAGGNCVMVAVNAVGLAGVSELRRHSELAIHGHRAGWGMLSRHPLLGIDFAAWQVLWRLAGVDHLHVNGLDNKFSESNDSVIASARACLTPLFEPPRPAHTVMPVFSSNQTACQAEATWRALGGSDDLIVTAGGGIMGHPDGIAAGVRSLRQAWQAAALGVDAVQHGREHPELARALEVFCP</sequence>
<evidence type="ECO:0000259" key="5">
    <source>
        <dbReference type="Pfam" id="PF00016"/>
    </source>
</evidence>
<comment type="cofactor">
    <cofactor evidence="1">
        <name>Mg(2+)</name>
        <dbReference type="ChEBI" id="CHEBI:18420"/>
    </cofactor>
</comment>
<keyword evidence="2" id="KW-0479">Metal-binding</keyword>
<dbReference type="PROSITE" id="PS00157">
    <property type="entry name" value="RUBISCO_LARGE"/>
    <property type="match status" value="1"/>
</dbReference>
<dbReference type="EMBL" id="FRCA01000004">
    <property type="protein sequence ID" value="SHM01676.1"/>
    <property type="molecule type" value="Genomic_DNA"/>
</dbReference>
<dbReference type="InterPro" id="IPR036376">
    <property type="entry name" value="RuBisCO_lsu_C_sf"/>
</dbReference>
<organism evidence="8 9">
    <name type="scientific">Halomonas cupida</name>
    <dbReference type="NCBI Taxonomy" id="44933"/>
    <lineage>
        <taxon>Bacteria</taxon>
        <taxon>Pseudomonadati</taxon>
        <taxon>Pseudomonadota</taxon>
        <taxon>Gammaproteobacteria</taxon>
        <taxon>Oceanospirillales</taxon>
        <taxon>Halomonadaceae</taxon>
        <taxon>Halomonas</taxon>
    </lineage>
</organism>
<dbReference type="Gene3D" id="3.20.20.110">
    <property type="entry name" value="Ribulose bisphosphate carboxylase, large subunit, C-terminal domain"/>
    <property type="match status" value="1"/>
</dbReference>
<reference evidence="8 9" key="1">
    <citation type="submission" date="2016-11" db="EMBL/GenBank/DDBJ databases">
        <authorList>
            <person name="Jaros S."/>
            <person name="Januszkiewicz K."/>
            <person name="Wedrychowicz H."/>
        </authorList>
    </citation>
    <scope>NUCLEOTIDE SEQUENCE [LARGE SCALE GENOMIC DNA]</scope>
    <source>
        <strain evidence="8 9">DSM 4740</strain>
    </source>
</reference>
<dbReference type="SUPFAM" id="SSF54966">
    <property type="entry name" value="RuBisCO, large subunit, small (N-terminal) domain"/>
    <property type="match status" value="1"/>
</dbReference>
<dbReference type="PANTHER" id="PTHR42704">
    <property type="entry name" value="RIBULOSE BISPHOSPHATE CARBOXYLASE"/>
    <property type="match status" value="1"/>
</dbReference>
<dbReference type="CDD" id="cd08207">
    <property type="entry name" value="RLP_NonPhot"/>
    <property type="match status" value="1"/>
</dbReference>
<dbReference type="InterPro" id="IPR036422">
    <property type="entry name" value="RuBisCO_lsu_N_sf"/>
</dbReference>
<dbReference type="Pfam" id="PF00016">
    <property type="entry name" value="RuBisCO_large"/>
    <property type="match status" value="1"/>
</dbReference>
<gene>
    <name evidence="7" type="ORF">HCU01_14440</name>
    <name evidence="8" type="ORF">SAMN05660971_02027</name>
</gene>
<evidence type="ECO:0000313" key="8">
    <source>
        <dbReference type="EMBL" id="SHM01676.1"/>
    </source>
</evidence>
<name>A0A1M7FCF0_9GAMM</name>
<evidence type="ECO:0000256" key="2">
    <source>
        <dbReference type="ARBA" id="ARBA00022723"/>
    </source>
</evidence>
<evidence type="ECO:0000259" key="6">
    <source>
        <dbReference type="Pfam" id="PF02788"/>
    </source>
</evidence>
<dbReference type="InterPro" id="IPR020878">
    <property type="entry name" value="RuBisCo_large_chain_AS"/>
</dbReference>
<keyword evidence="3" id="KW-0460">Magnesium</keyword>
<dbReference type="STRING" id="44933.SAMN05660971_02027"/>
<evidence type="ECO:0000313" key="10">
    <source>
        <dbReference type="Proteomes" id="UP000321726"/>
    </source>
</evidence>
<dbReference type="Proteomes" id="UP000184123">
    <property type="component" value="Unassembled WGS sequence"/>
</dbReference>
<evidence type="ECO:0000313" key="9">
    <source>
        <dbReference type="Proteomes" id="UP000184123"/>
    </source>
</evidence>
<dbReference type="OrthoDB" id="9770811at2"/>
<evidence type="ECO:0000313" key="7">
    <source>
        <dbReference type="EMBL" id="GEN23495.1"/>
    </source>
</evidence>
<dbReference type="GO" id="GO:0015977">
    <property type="term" value="P:carbon fixation"/>
    <property type="evidence" value="ECO:0007669"/>
    <property type="project" value="InterPro"/>
</dbReference>
<dbReference type="InterPro" id="IPR000685">
    <property type="entry name" value="RuBisCO_lsu_C"/>
</dbReference>
<comment type="similarity">
    <text evidence="4">Belongs to the RuBisCO large chain family.</text>
</comment>
<proteinExistence type="inferred from homology"/>
<dbReference type="SFLD" id="SFLDS00014">
    <property type="entry name" value="RuBisCO"/>
    <property type="match status" value="1"/>
</dbReference>
<dbReference type="Proteomes" id="UP000321726">
    <property type="component" value="Unassembled WGS sequence"/>
</dbReference>
<dbReference type="GO" id="GO:0016984">
    <property type="term" value="F:ribulose-bisphosphate carboxylase activity"/>
    <property type="evidence" value="ECO:0007669"/>
    <property type="project" value="InterPro"/>
</dbReference>
<feature type="domain" description="Ribulose bisphosphate carboxylase large subunit ferrodoxin-like N-terminal" evidence="6">
    <location>
        <begin position="15"/>
        <end position="126"/>
    </location>
</feature>
<keyword evidence="10" id="KW-1185">Reference proteome</keyword>
<evidence type="ECO:0000256" key="1">
    <source>
        <dbReference type="ARBA" id="ARBA00001946"/>
    </source>
</evidence>
<protein>
    <submittedName>
        <fullName evidence="7">Ribulose bisphosphate carboxylaseoxygenase large subunit</fullName>
    </submittedName>
    <submittedName>
        <fullName evidence="8">Ribulose-bisphosphate carboxylase large chain</fullName>
    </submittedName>
</protein>
<feature type="domain" description="Ribulose bisphosphate carboxylase large subunit C-terminal" evidence="5">
    <location>
        <begin position="138"/>
        <end position="420"/>
    </location>
</feature>
<dbReference type="Pfam" id="PF02788">
    <property type="entry name" value="RuBisCO_large_N"/>
    <property type="match status" value="1"/>
</dbReference>
<dbReference type="EMBL" id="BJXU01000043">
    <property type="protein sequence ID" value="GEN23495.1"/>
    <property type="molecule type" value="Genomic_DNA"/>
</dbReference>
<evidence type="ECO:0000256" key="3">
    <source>
        <dbReference type="ARBA" id="ARBA00022842"/>
    </source>
</evidence>
<reference evidence="7 10" key="2">
    <citation type="submission" date="2019-07" db="EMBL/GenBank/DDBJ databases">
        <title>Whole genome shotgun sequence of Halomonas cupida NBRC 102219.</title>
        <authorList>
            <person name="Hosoyama A."/>
            <person name="Uohara A."/>
            <person name="Ohji S."/>
            <person name="Ichikawa N."/>
        </authorList>
    </citation>
    <scope>NUCLEOTIDE SEQUENCE [LARGE SCALE GENOMIC DNA]</scope>
    <source>
        <strain evidence="7 10">NBRC 102219</strain>
    </source>
</reference>
<evidence type="ECO:0000256" key="4">
    <source>
        <dbReference type="RuleBase" id="RU003834"/>
    </source>
</evidence>